<evidence type="ECO:0000313" key="10">
    <source>
        <dbReference type="EMBL" id="GGL52559.1"/>
    </source>
</evidence>
<evidence type="ECO:0000256" key="3">
    <source>
        <dbReference type="ARBA" id="ARBA00022475"/>
    </source>
</evidence>
<keyword evidence="4 8" id="KW-0812">Transmembrane</keyword>
<evidence type="ECO:0000256" key="7">
    <source>
        <dbReference type="SAM" id="MobiDB-lite"/>
    </source>
</evidence>
<feature type="transmembrane region" description="Helical" evidence="8">
    <location>
        <begin position="39"/>
        <end position="64"/>
    </location>
</feature>
<evidence type="ECO:0000256" key="1">
    <source>
        <dbReference type="ARBA" id="ARBA00004429"/>
    </source>
</evidence>
<keyword evidence="3" id="KW-1003">Cell membrane</keyword>
<dbReference type="CDD" id="cd06173">
    <property type="entry name" value="MFS_MefA_like"/>
    <property type="match status" value="1"/>
</dbReference>
<feature type="compositionally biased region" description="Pro residues" evidence="7">
    <location>
        <begin position="427"/>
        <end position="438"/>
    </location>
</feature>
<comment type="caution">
    <text evidence="10">The sequence shown here is derived from an EMBL/GenBank/DDBJ whole genome shotgun (WGS) entry which is preliminary data.</text>
</comment>
<feature type="transmembrane region" description="Helical" evidence="8">
    <location>
        <begin position="165"/>
        <end position="184"/>
    </location>
</feature>
<dbReference type="Gene3D" id="1.20.1250.20">
    <property type="entry name" value="MFS general substrate transporter like domains"/>
    <property type="match status" value="1"/>
</dbReference>
<feature type="transmembrane region" description="Helical" evidence="8">
    <location>
        <begin position="216"/>
        <end position="237"/>
    </location>
</feature>
<reference evidence="11" key="1">
    <citation type="journal article" date="2019" name="Int. J. Syst. Evol. Microbiol.">
        <title>The Global Catalogue of Microorganisms (GCM) 10K type strain sequencing project: providing services to taxonomists for standard genome sequencing and annotation.</title>
        <authorList>
            <consortium name="The Broad Institute Genomics Platform"/>
            <consortium name="The Broad Institute Genome Sequencing Center for Infectious Disease"/>
            <person name="Wu L."/>
            <person name="Ma J."/>
        </authorList>
    </citation>
    <scope>NUCLEOTIDE SEQUENCE [LARGE SCALE GENOMIC DNA]</scope>
    <source>
        <strain evidence="11">CGMCC 4.5581</strain>
    </source>
</reference>
<evidence type="ECO:0000256" key="6">
    <source>
        <dbReference type="ARBA" id="ARBA00023136"/>
    </source>
</evidence>
<evidence type="ECO:0000256" key="2">
    <source>
        <dbReference type="ARBA" id="ARBA00022448"/>
    </source>
</evidence>
<dbReference type="InterPro" id="IPR010290">
    <property type="entry name" value="TM_effector"/>
</dbReference>
<evidence type="ECO:0000256" key="8">
    <source>
        <dbReference type="SAM" id="Phobius"/>
    </source>
</evidence>
<keyword evidence="11" id="KW-1185">Reference proteome</keyword>
<dbReference type="Proteomes" id="UP000648663">
    <property type="component" value="Unassembled WGS sequence"/>
</dbReference>
<accession>A0ABQ2FTK2</accession>
<dbReference type="InterPro" id="IPR020846">
    <property type="entry name" value="MFS_dom"/>
</dbReference>
<keyword evidence="6 8" id="KW-0472">Membrane</keyword>
<evidence type="ECO:0000256" key="5">
    <source>
        <dbReference type="ARBA" id="ARBA00022989"/>
    </source>
</evidence>
<sequence length="438" mass="45022">MLRNRDFMLFWSGVILSQIGARATVAASLWQVYELTGSIAMTGLVGGAQAVALVTLSPIGGVLADRWDRRRLLQTTQALAMFGALGMAAVTLSGNVQAWHVLAGVLVTTAAATFDQPCRQALVPALVPREVLPAAIALLNPSREVAVLTGPALGGLLIAVDGPGLVYLLDGFTYAALIGVLAAVRVPPLVRNADGPRPSVGADMAEGIRYVRRRPLIWSLCGLDLVLTVFGAYRVLLPAFSDRLDIGPAGYGLLSAAPSLGALLATYSIVRLVTRSRRLGRVLLVSTVTYGLVAIGFAQVSAVAAVLLAALLLGAFDATATTIRHAAVQLETPDELRGRVQSLYQITSRGGPALGDVVIGAAAGLLGPVTALTAGAAIPVLVGAALLTRTNVVREYAGIAVENEAAPVDEAGTGQPTTDATGAVPESVPPSRPPGSTS</sequence>
<evidence type="ECO:0000256" key="4">
    <source>
        <dbReference type="ARBA" id="ARBA00022692"/>
    </source>
</evidence>
<dbReference type="PANTHER" id="PTHR23513:SF9">
    <property type="entry name" value="ENTEROBACTIN EXPORTER ENTS"/>
    <property type="match status" value="1"/>
</dbReference>
<name>A0ABQ2FTK2_9ACTN</name>
<comment type="subcellular location">
    <subcellularLocation>
        <location evidence="1">Cell inner membrane</location>
        <topology evidence="1">Multi-pass membrane protein</topology>
    </subcellularLocation>
</comment>
<feature type="transmembrane region" description="Helical" evidence="8">
    <location>
        <begin position="282"/>
        <end position="315"/>
    </location>
</feature>
<feature type="transmembrane region" description="Helical" evidence="8">
    <location>
        <begin position="249"/>
        <end position="270"/>
    </location>
</feature>
<keyword evidence="5 8" id="KW-1133">Transmembrane helix</keyword>
<dbReference type="EMBL" id="BMMI01000001">
    <property type="protein sequence ID" value="GGL52559.1"/>
    <property type="molecule type" value="Genomic_DNA"/>
</dbReference>
<evidence type="ECO:0000313" key="11">
    <source>
        <dbReference type="Proteomes" id="UP000648663"/>
    </source>
</evidence>
<gene>
    <name evidence="10" type="ORF">GCM10011589_05830</name>
</gene>
<feature type="domain" description="Major facilitator superfamily (MFS) profile" evidence="9">
    <location>
        <begin position="1"/>
        <end position="391"/>
    </location>
</feature>
<keyword evidence="2" id="KW-0813">Transport</keyword>
<feature type="transmembrane region" description="Helical" evidence="8">
    <location>
        <begin position="76"/>
        <end position="96"/>
    </location>
</feature>
<organism evidence="10 11">
    <name type="scientific">Modestobacter marinus</name>
    <dbReference type="NCBI Taxonomy" id="477641"/>
    <lineage>
        <taxon>Bacteria</taxon>
        <taxon>Bacillati</taxon>
        <taxon>Actinomycetota</taxon>
        <taxon>Actinomycetes</taxon>
        <taxon>Geodermatophilales</taxon>
        <taxon>Geodermatophilaceae</taxon>
        <taxon>Modestobacter</taxon>
    </lineage>
</organism>
<dbReference type="InterPro" id="IPR036259">
    <property type="entry name" value="MFS_trans_sf"/>
</dbReference>
<evidence type="ECO:0000259" key="9">
    <source>
        <dbReference type="PROSITE" id="PS50850"/>
    </source>
</evidence>
<proteinExistence type="predicted"/>
<dbReference type="SUPFAM" id="SSF103473">
    <property type="entry name" value="MFS general substrate transporter"/>
    <property type="match status" value="1"/>
</dbReference>
<protein>
    <submittedName>
        <fullName evidence="10">MFS transporter</fullName>
    </submittedName>
</protein>
<dbReference type="PROSITE" id="PS50850">
    <property type="entry name" value="MFS"/>
    <property type="match status" value="1"/>
</dbReference>
<feature type="region of interest" description="Disordered" evidence="7">
    <location>
        <begin position="405"/>
        <end position="438"/>
    </location>
</feature>
<feature type="transmembrane region" description="Helical" evidence="8">
    <location>
        <begin position="357"/>
        <end position="387"/>
    </location>
</feature>
<dbReference type="PANTHER" id="PTHR23513">
    <property type="entry name" value="INTEGRAL MEMBRANE EFFLUX PROTEIN-RELATED"/>
    <property type="match status" value="1"/>
</dbReference>
<dbReference type="Pfam" id="PF05977">
    <property type="entry name" value="MFS_3"/>
    <property type="match status" value="1"/>
</dbReference>